<sequence length="258" mass="28004">MRTLQDTKPIWHALIWVVIYIVSVNIGDYVGEVIAFPAMTSVVLMVLSVVLLVYLRVGRRLAFYGVRRVMSGTLPRTLFYVPLFAIAFVQYFTGFASDLDWQTVVSVVLLVVAVGFIEELLFRGFLLQALRTRGGVTRAIIISGVTFGFGHLVNLLRGYSIPDQALQLVGAVLIGIALAYCVVLTGSILPGVVFHVLFNLSGALTAHSVLGDSITIGIVAVVMIPYILFLRNRLAKAGPAVPTSADPERSVAETVRTP</sequence>
<gene>
    <name evidence="4" type="ORF">H9651_06995</name>
</gene>
<dbReference type="InterPro" id="IPR003675">
    <property type="entry name" value="Rce1/LyrA-like_dom"/>
</dbReference>
<dbReference type="PANTHER" id="PTHR36435">
    <property type="entry name" value="SLR1288 PROTEIN"/>
    <property type="match status" value="1"/>
</dbReference>
<organism evidence="4 5">
    <name type="scientific">Microbacterium pullorum</name>
    <dbReference type="NCBI Taxonomy" id="2762236"/>
    <lineage>
        <taxon>Bacteria</taxon>
        <taxon>Bacillati</taxon>
        <taxon>Actinomycetota</taxon>
        <taxon>Actinomycetes</taxon>
        <taxon>Micrococcales</taxon>
        <taxon>Microbacteriaceae</taxon>
        <taxon>Microbacterium</taxon>
    </lineage>
</organism>
<evidence type="ECO:0000259" key="3">
    <source>
        <dbReference type="Pfam" id="PF02517"/>
    </source>
</evidence>
<dbReference type="EMBL" id="JACSQP010000004">
    <property type="protein sequence ID" value="MBD7957380.1"/>
    <property type="molecule type" value="Genomic_DNA"/>
</dbReference>
<dbReference type="PANTHER" id="PTHR36435:SF1">
    <property type="entry name" value="CAAX AMINO TERMINAL PROTEASE FAMILY PROTEIN"/>
    <property type="match status" value="1"/>
</dbReference>
<evidence type="ECO:0000256" key="1">
    <source>
        <dbReference type="SAM" id="MobiDB-lite"/>
    </source>
</evidence>
<feature type="transmembrane region" description="Helical" evidence="2">
    <location>
        <begin position="9"/>
        <end position="27"/>
    </location>
</feature>
<dbReference type="RefSeq" id="WP_191718588.1">
    <property type="nucleotide sequence ID" value="NZ_JACSQP010000004.1"/>
</dbReference>
<feature type="domain" description="CAAX prenyl protease 2/Lysostaphin resistance protein A-like" evidence="3">
    <location>
        <begin position="101"/>
        <end position="200"/>
    </location>
</feature>
<evidence type="ECO:0000313" key="5">
    <source>
        <dbReference type="Proteomes" id="UP000648352"/>
    </source>
</evidence>
<dbReference type="Proteomes" id="UP000648352">
    <property type="component" value="Unassembled WGS sequence"/>
</dbReference>
<dbReference type="Pfam" id="PF02517">
    <property type="entry name" value="Rce1-like"/>
    <property type="match status" value="1"/>
</dbReference>
<feature type="transmembrane region" description="Helical" evidence="2">
    <location>
        <begin position="78"/>
        <end position="97"/>
    </location>
</feature>
<keyword evidence="4" id="KW-0378">Hydrolase</keyword>
<dbReference type="InterPro" id="IPR052710">
    <property type="entry name" value="CAAX_protease"/>
</dbReference>
<feature type="transmembrane region" description="Helical" evidence="2">
    <location>
        <begin position="33"/>
        <end position="57"/>
    </location>
</feature>
<feature type="transmembrane region" description="Helical" evidence="2">
    <location>
        <begin position="103"/>
        <end position="126"/>
    </location>
</feature>
<feature type="transmembrane region" description="Helical" evidence="2">
    <location>
        <begin position="138"/>
        <end position="156"/>
    </location>
</feature>
<feature type="region of interest" description="Disordered" evidence="1">
    <location>
        <begin position="239"/>
        <end position="258"/>
    </location>
</feature>
<evidence type="ECO:0000256" key="2">
    <source>
        <dbReference type="SAM" id="Phobius"/>
    </source>
</evidence>
<name>A0ABR8S1M9_9MICO</name>
<feature type="transmembrane region" description="Helical" evidence="2">
    <location>
        <begin position="168"/>
        <end position="197"/>
    </location>
</feature>
<reference evidence="4 5" key="1">
    <citation type="submission" date="2020-08" db="EMBL/GenBank/DDBJ databases">
        <title>A Genomic Blueprint of the Chicken Gut Microbiome.</title>
        <authorList>
            <person name="Gilroy R."/>
            <person name="Ravi A."/>
            <person name="Getino M."/>
            <person name="Pursley I."/>
            <person name="Horton D.L."/>
            <person name="Alikhan N.-F."/>
            <person name="Baker D."/>
            <person name="Gharbi K."/>
            <person name="Hall N."/>
            <person name="Watson M."/>
            <person name="Adriaenssens E.M."/>
            <person name="Foster-Nyarko E."/>
            <person name="Jarju S."/>
            <person name="Secka A."/>
            <person name="Antonio M."/>
            <person name="Oren A."/>
            <person name="Chaudhuri R."/>
            <person name="La Ragione R.M."/>
            <person name="Hildebrand F."/>
            <person name="Pallen M.J."/>
        </authorList>
    </citation>
    <scope>NUCLEOTIDE SEQUENCE [LARGE SCALE GENOMIC DNA]</scope>
    <source>
        <strain evidence="4 5">Sa4CUA7</strain>
    </source>
</reference>
<keyword evidence="4" id="KW-0482">Metalloprotease</keyword>
<keyword evidence="2" id="KW-1133">Transmembrane helix</keyword>
<evidence type="ECO:0000313" key="4">
    <source>
        <dbReference type="EMBL" id="MBD7957380.1"/>
    </source>
</evidence>
<protein>
    <submittedName>
        <fullName evidence="4">CPBP family intramembrane metalloprotease</fullName>
    </submittedName>
</protein>
<proteinExistence type="predicted"/>
<keyword evidence="2" id="KW-0812">Transmembrane</keyword>
<keyword evidence="2" id="KW-0472">Membrane</keyword>
<keyword evidence="4" id="KW-0645">Protease</keyword>
<feature type="transmembrane region" description="Helical" evidence="2">
    <location>
        <begin position="209"/>
        <end position="229"/>
    </location>
</feature>
<accession>A0ABR8S1M9</accession>
<comment type="caution">
    <text evidence="4">The sequence shown here is derived from an EMBL/GenBank/DDBJ whole genome shotgun (WGS) entry which is preliminary data.</text>
</comment>
<keyword evidence="5" id="KW-1185">Reference proteome</keyword>
<dbReference type="GO" id="GO:0008237">
    <property type="term" value="F:metallopeptidase activity"/>
    <property type="evidence" value="ECO:0007669"/>
    <property type="project" value="UniProtKB-KW"/>
</dbReference>